<comment type="caution">
    <text evidence="3">The sequence shown here is derived from an EMBL/GenBank/DDBJ whole genome shotgun (WGS) entry which is preliminary data.</text>
</comment>
<dbReference type="Gene3D" id="2.30.180.10">
    <property type="entry name" value="FAS1 domain"/>
    <property type="match status" value="1"/>
</dbReference>
<dbReference type="SUPFAM" id="SSF82153">
    <property type="entry name" value="FAS1 domain"/>
    <property type="match status" value="1"/>
</dbReference>
<keyword evidence="4" id="KW-1185">Reference proteome</keyword>
<dbReference type="PANTHER" id="PTHR10900">
    <property type="entry name" value="PERIOSTIN-RELATED"/>
    <property type="match status" value="1"/>
</dbReference>
<protein>
    <recommendedName>
        <fullName evidence="2">FAS1 domain-containing protein</fullName>
    </recommendedName>
</protein>
<evidence type="ECO:0000259" key="2">
    <source>
        <dbReference type="PROSITE" id="PS50213"/>
    </source>
</evidence>
<feature type="signal peptide" evidence="1">
    <location>
        <begin position="1"/>
        <end position="23"/>
    </location>
</feature>
<evidence type="ECO:0000256" key="1">
    <source>
        <dbReference type="SAM" id="SignalP"/>
    </source>
</evidence>
<organism evidence="3 4">
    <name type="scientific">Asanoa siamensis</name>
    <dbReference type="NCBI Taxonomy" id="926357"/>
    <lineage>
        <taxon>Bacteria</taxon>
        <taxon>Bacillati</taxon>
        <taxon>Actinomycetota</taxon>
        <taxon>Actinomycetes</taxon>
        <taxon>Micromonosporales</taxon>
        <taxon>Micromonosporaceae</taxon>
        <taxon>Asanoa</taxon>
    </lineage>
</organism>
<dbReference type="InterPro" id="IPR036378">
    <property type="entry name" value="FAS1_dom_sf"/>
</dbReference>
<name>A0ABQ4CVE2_9ACTN</name>
<gene>
    <name evidence="3" type="ORF">Asi02nite_47460</name>
</gene>
<accession>A0ABQ4CVE2</accession>
<dbReference type="Proteomes" id="UP000604117">
    <property type="component" value="Unassembled WGS sequence"/>
</dbReference>
<evidence type="ECO:0000313" key="3">
    <source>
        <dbReference type="EMBL" id="GIF75228.1"/>
    </source>
</evidence>
<feature type="domain" description="FAS1" evidence="2">
    <location>
        <begin position="63"/>
        <end position="195"/>
    </location>
</feature>
<feature type="chain" id="PRO_5046769664" description="FAS1 domain-containing protein" evidence="1">
    <location>
        <begin position="24"/>
        <end position="209"/>
    </location>
</feature>
<sequence length="209" mass="21250">MRTRLLAAAALAAALLTTGCTGAAADEPSRGTAAAGAGGGVSGPLCAELPTGDAPGNPNALASQPLGEALKWITVLTTFEGALRASDLLPELAGKPAITVLAPTDDAFGTKFSQDNLDQLMIKDKETLRTLLRAHIIDGSLSLADLRDADTLRTLDGTAVTIKPSDAMASIGEAVTVCADYRMANGRIHVINHVLGNLPTTAGQGDSGH</sequence>
<dbReference type="SMART" id="SM00554">
    <property type="entry name" value="FAS1"/>
    <property type="match status" value="1"/>
</dbReference>
<reference evidence="3 4" key="1">
    <citation type="submission" date="2021-01" db="EMBL/GenBank/DDBJ databases">
        <title>Whole genome shotgun sequence of Asanoa siamensis NBRC 107932.</title>
        <authorList>
            <person name="Komaki H."/>
            <person name="Tamura T."/>
        </authorList>
    </citation>
    <scope>NUCLEOTIDE SEQUENCE [LARGE SCALE GENOMIC DNA]</scope>
    <source>
        <strain evidence="3 4">NBRC 107932</strain>
    </source>
</reference>
<dbReference type="InterPro" id="IPR050904">
    <property type="entry name" value="Adhesion/Biosynth-related"/>
</dbReference>
<dbReference type="Pfam" id="PF02469">
    <property type="entry name" value="Fasciclin"/>
    <property type="match status" value="1"/>
</dbReference>
<dbReference type="PROSITE" id="PS50213">
    <property type="entry name" value="FAS1"/>
    <property type="match status" value="1"/>
</dbReference>
<dbReference type="EMBL" id="BONE01000040">
    <property type="protein sequence ID" value="GIF75228.1"/>
    <property type="molecule type" value="Genomic_DNA"/>
</dbReference>
<dbReference type="PANTHER" id="PTHR10900:SF77">
    <property type="entry name" value="FI19380P1"/>
    <property type="match status" value="1"/>
</dbReference>
<dbReference type="RefSeq" id="WP_203716105.1">
    <property type="nucleotide sequence ID" value="NZ_BONE01000040.1"/>
</dbReference>
<proteinExistence type="predicted"/>
<evidence type="ECO:0000313" key="4">
    <source>
        <dbReference type="Proteomes" id="UP000604117"/>
    </source>
</evidence>
<dbReference type="PROSITE" id="PS51257">
    <property type="entry name" value="PROKAR_LIPOPROTEIN"/>
    <property type="match status" value="1"/>
</dbReference>
<keyword evidence="1" id="KW-0732">Signal</keyword>
<dbReference type="InterPro" id="IPR000782">
    <property type="entry name" value="FAS1_domain"/>
</dbReference>